<proteinExistence type="predicted"/>
<organism evidence="2">
    <name type="scientific">Picea glauca</name>
    <name type="common">White spruce</name>
    <name type="synonym">Pinus glauca</name>
    <dbReference type="NCBI Taxonomy" id="3330"/>
    <lineage>
        <taxon>Eukaryota</taxon>
        <taxon>Viridiplantae</taxon>
        <taxon>Streptophyta</taxon>
        <taxon>Embryophyta</taxon>
        <taxon>Tracheophyta</taxon>
        <taxon>Spermatophyta</taxon>
        <taxon>Pinopsida</taxon>
        <taxon>Pinidae</taxon>
        <taxon>Conifers I</taxon>
        <taxon>Pinales</taxon>
        <taxon>Pinaceae</taxon>
        <taxon>Picea</taxon>
    </lineage>
</organism>
<gene>
    <name evidence="2" type="ORF">ABT39_MTgene4965</name>
</gene>
<dbReference type="AlphaFoldDB" id="A0A101LZ52"/>
<sequence length="57" mass="6670">MQLHLGLFFVAVFLLFRKPPDLHSHASPYLTYYLSHFHSCSAPRHESHFASRTLIMI</sequence>
<keyword evidence="2" id="KW-0496">Mitochondrion</keyword>
<reference evidence="2" key="1">
    <citation type="journal article" date="2015" name="Genome Biol. Evol.">
        <title>Organellar Genomes of White Spruce (Picea glauca): Assembly and Annotation.</title>
        <authorList>
            <person name="Jackman S.D."/>
            <person name="Warren R.L."/>
            <person name="Gibb E.A."/>
            <person name="Vandervalk B.P."/>
            <person name="Mohamadi H."/>
            <person name="Chu J."/>
            <person name="Raymond A."/>
            <person name="Pleasance S."/>
            <person name="Coope R."/>
            <person name="Wildung M.R."/>
            <person name="Ritland C.E."/>
            <person name="Bousquet J."/>
            <person name="Jones S.J."/>
            <person name="Bohlmann J."/>
            <person name="Birol I."/>
        </authorList>
    </citation>
    <scope>NUCLEOTIDE SEQUENCE [LARGE SCALE GENOMIC DNA]</scope>
    <source>
        <tissue evidence="2">Flushing bud</tissue>
    </source>
</reference>
<geneLocation type="mitochondrion" evidence="2"/>
<name>A0A101LZ52_PICGL</name>
<evidence type="ECO:0000256" key="1">
    <source>
        <dbReference type="SAM" id="SignalP"/>
    </source>
</evidence>
<protein>
    <submittedName>
        <fullName evidence="2">Uncharacterized protein</fullName>
    </submittedName>
</protein>
<feature type="chain" id="PRO_5007100177" evidence="1">
    <location>
        <begin position="25"/>
        <end position="57"/>
    </location>
</feature>
<accession>A0A101LZ52</accession>
<feature type="signal peptide" evidence="1">
    <location>
        <begin position="1"/>
        <end position="24"/>
    </location>
</feature>
<evidence type="ECO:0000313" key="2">
    <source>
        <dbReference type="EMBL" id="KUM47970.1"/>
    </source>
</evidence>
<keyword evidence="1" id="KW-0732">Signal</keyword>
<comment type="caution">
    <text evidence="2">The sequence shown here is derived from an EMBL/GenBank/DDBJ whole genome shotgun (WGS) entry which is preliminary data.</text>
</comment>
<dbReference type="EMBL" id="LKAM01000006">
    <property type="protein sequence ID" value="KUM47970.1"/>
    <property type="molecule type" value="Genomic_DNA"/>
</dbReference>